<comment type="cofactor">
    <cofactor evidence="11">
        <name>Ca(2+)</name>
        <dbReference type="ChEBI" id="CHEBI:29108"/>
    </cofactor>
    <text evidence="11">Binds 2 calcium ions per subunit.</text>
</comment>
<keyword evidence="9" id="KW-0408">Iron</keyword>
<dbReference type="SUPFAM" id="SSF48113">
    <property type="entry name" value="Heme-dependent peroxidases"/>
    <property type="match status" value="1"/>
</dbReference>
<evidence type="ECO:0000256" key="7">
    <source>
        <dbReference type="ARBA" id="ARBA00022723"/>
    </source>
</evidence>
<comment type="similarity">
    <text evidence="13">Belongs to the peroxidase family.</text>
</comment>
<dbReference type="GO" id="GO:0006979">
    <property type="term" value="P:response to oxidative stress"/>
    <property type="evidence" value="ECO:0007669"/>
    <property type="project" value="InterPro"/>
</dbReference>
<evidence type="ECO:0000256" key="1">
    <source>
        <dbReference type="ARBA" id="ARBA00000189"/>
    </source>
</evidence>
<keyword evidence="5" id="KW-0575">Peroxidase</keyword>
<dbReference type="Proteomes" id="UP000326939">
    <property type="component" value="Chromosome 3"/>
</dbReference>
<keyword evidence="17" id="KW-1185">Reference proteome</keyword>
<dbReference type="InterPro" id="IPR002016">
    <property type="entry name" value="Haem_peroxidase"/>
</dbReference>
<feature type="binding site" evidence="11">
    <location>
        <position position="72"/>
    </location>
    <ligand>
        <name>Ca(2+)</name>
        <dbReference type="ChEBI" id="CHEBI:29108"/>
        <label>1</label>
    </ligand>
</feature>
<dbReference type="PANTHER" id="PTHR31388:SF6">
    <property type="entry name" value="PEROXIDASE"/>
    <property type="match status" value="1"/>
</dbReference>
<feature type="domain" description="Plant heme peroxidase family profile" evidence="15">
    <location>
        <begin position="30"/>
        <end position="76"/>
    </location>
</feature>
<comment type="cofactor">
    <cofactor evidence="2">
        <name>heme b</name>
        <dbReference type="ChEBI" id="CHEBI:60344"/>
    </cofactor>
</comment>
<dbReference type="GO" id="GO:0140825">
    <property type="term" value="F:lactoperoxidase activity"/>
    <property type="evidence" value="ECO:0007669"/>
    <property type="project" value="UniProtKB-EC"/>
</dbReference>
<feature type="site" description="Transition state stabilizer" evidence="12">
    <location>
        <position position="67"/>
    </location>
</feature>
<feature type="binding site" evidence="11">
    <location>
        <position position="75"/>
    </location>
    <ligand>
        <name>Ca(2+)</name>
        <dbReference type="ChEBI" id="CHEBI:29108"/>
        <label>1</label>
    </ligand>
</feature>
<comment type="caution">
    <text evidence="16">The sequence shown here is derived from an EMBL/GenBank/DDBJ whole genome shotgun (WGS) entry which is preliminary data.</text>
</comment>
<reference evidence="17" key="1">
    <citation type="journal article" date="2019" name="Gigascience">
        <title>De novo genome assembly of the endangered Acer yangbiense, a plant species with extremely small populations endemic to Yunnan Province, China.</title>
        <authorList>
            <person name="Yang J."/>
            <person name="Wariss H.M."/>
            <person name="Tao L."/>
            <person name="Zhang R."/>
            <person name="Yun Q."/>
            <person name="Hollingsworth P."/>
            <person name="Dao Z."/>
            <person name="Luo G."/>
            <person name="Guo H."/>
            <person name="Ma Y."/>
            <person name="Sun W."/>
        </authorList>
    </citation>
    <scope>NUCLEOTIDE SEQUENCE [LARGE SCALE GENOMIC DNA]</scope>
    <source>
        <strain evidence="17">cv. br00</strain>
    </source>
</reference>
<dbReference type="Gene3D" id="1.10.520.10">
    <property type="match status" value="1"/>
</dbReference>
<comment type="function">
    <text evidence="3">Removal of H(2)O(2), oxidation of toxic reductants, biosynthesis and degradation of lignin, suberization, auxin catabolism, response to environmental stresses such as wounding, pathogen attack and oxidative stress. These functions might be dependent on each isozyme/isoform in each plant tissue.</text>
</comment>
<dbReference type="PRINTS" id="PR00461">
    <property type="entry name" value="PLPEROXIDASE"/>
</dbReference>
<dbReference type="InterPro" id="IPR000823">
    <property type="entry name" value="Peroxidase_pln"/>
</dbReference>
<keyword evidence="14" id="KW-0732">Signal</keyword>
<dbReference type="GO" id="GO:0046872">
    <property type="term" value="F:metal ion binding"/>
    <property type="evidence" value="ECO:0007669"/>
    <property type="project" value="UniProtKB-KW"/>
</dbReference>
<evidence type="ECO:0000256" key="3">
    <source>
        <dbReference type="ARBA" id="ARBA00002322"/>
    </source>
</evidence>
<evidence type="ECO:0000256" key="13">
    <source>
        <dbReference type="RuleBase" id="RU004241"/>
    </source>
</evidence>
<evidence type="ECO:0000256" key="2">
    <source>
        <dbReference type="ARBA" id="ARBA00001970"/>
    </source>
</evidence>
<evidence type="ECO:0000313" key="16">
    <source>
        <dbReference type="EMBL" id="KAB5565180.1"/>
    </source>
</evidence>
<keyword evidence="8" id="KW-0560">Oxidoreductase</keyword>
<dbReference type="GO" id="GO:0020037">
    <property type="term" value="F:heme binding"/>
    <property type="evidence" value="ECO:0007669"/>
    <property type="project" value="InterPro"/>
</dbReference>
<protein>
    <recommendedName>
        <fullName evidence="4">peroxidase</fullName>
        <ecNumber evidence="4">1.11.1.7</ecNumber>
    </recommendedName>
</protein>
<dbReference type="PANTHER" id="PTHR31388">
    <property type="entry name" value="PEROXIDASE 72-RELATED"/>
    <property type="match status" value="1"/>
</dbReference>
<dbReference type="Pfam" id="PF00141">
    <property type="entry name" value="peroxidase"/>
    <property type="match status" value="1"/>
</dbReference>
<evidence type="ECO:0000256" key="5">
    <source>
        <dbReference type="ARBA" id="ARBA00022559"/>
    </source>
</evidence>
<sequence length="96" mass="10915">MLVAMKRSSCYNGYSLFLTMLMLCVVSRSQLTTDFYSTTCPTLLQIVRKEVQKAIKSETRMAASLIRLHFHDCFVNVSVSRAMLIGTCYHLTNVLL</sequence>
<proteinExistence type="inferred from homology"/>
<organism evidence="16 17">
    <name type="scientific">Salix brachista</name>
    <dbReference type="NCBI Taxonomy" id="2182728"/>
    <lineage>
        <taxon>Eukaryota</taxon>
        <taxon>Viridiplantae</taxon>
        <taxon>Streptophyta</taxon>
        <taxon>Embryophyta</taxon>
        <taxon>Tracheophyta</taxon>
        <taxon>Spermatophyta</taxon>
        <taxon>Magnoliopsida</taxon>
        <taxon>eudicotyledons</taxon>
        <taxon>Gunneridae</taxon>
        <taxon>Pentapetalae</taxon>
        <taxon>rosids</taxon>
        <taxon>fabids</taxon>
        <taxon>Malpighiales</taxon>
        <taxon>Salicaceae</taxon>
        <taxon>Saliceae</taxon>
        <taxon>Salix</taxon>
    </lineage>
</organism>
<keyword evidence="6" id="KW-0349">Heme</keyword>
<feature type="active site" description="Proton acceptor" evidence="10">
    <location>
        <position position="71"/>
    </location>
</feature>
<feature type="chain" id="PRO_5024288393" description="peroxidase" evidence="14">
    <location>
        <begin position="30"/>
        <end position="96"/>
    </location>
</feature>
<dbReference type="InterPro" id="IPR010255">
    <property type="entry name" value="Haem_peroxidase_sf"/>
</dbReference>
<feature type="signal peptide" evidence="14">
    <location>
        <begin position="1"/>
        <end position="29"/>
    </location>
</feature>
<dbReference type="AlphaFoldDB" id="A0A5N5NBY9"/>
<accession>A0A5N5NBY9</accession>
<dbReference type="PROSITE" id="PS00436">
    <property type="entry name" value="PEROXIDASE_2"/>
    <property type="match status" value="1"/>
</dbReference>
<keyword evidence="7 11" id="KW-0479">Metal-binding</keyword>
<evidence type="ECO:0000256" key="11">
    <source>
        <dbReference type="PIRSR" id="PIRSR600823-3"/>
    </source>
</evidence>
<dbReference type="EMBL" id="VDCV01000003">
    <property type="protein sequence ID" value="KAB5565180.1"/>
    <property type="molecule type" value="Genomic_DNA"/>
</dbReference>
<gene>
    <name evidence="16" type="ORF">DKX38_005234</name>
</gene>
<keyword evidence="11" id="KW-0106">Calcium</keyword>
<evidence type="ECO:0000256" key="14">
    <source>
        <dbReference type="SAM" id="SignalP"/>
    </source>
</evidence>
<evidence type="ECO:0000256" key="4">
    <source>
        <dbReference type="ARBA" id="ARBA00012313"/>
    </source>
</evidence>
<dbReference type="PROSITE" id="PS50873">
    <property type="entry name" value="PEROXIDASE_4"/>
    <property type="match status" value="1"/>
</dbReference>
<evidence type="ECO:0000259" key="15">
    <source>
        <dbReference type="PROSITE" id="PS50873"/>
    </source>
</evidence>
<name>A0A5N5NBY9_9ROSI</name>
<evidence type="ECO:0000256" key="6">
    <source>
        <dbReference type="ARBA" id="ARBA00022617"/>
    </source>
</evidence>
<evidence type="ECO:0000256" key="8">
    <source>
        <dbReference type="ARBA" id="ARBA00023002"/>
    </source>
</evidence>
<evidence type="ECO:0000256" key="12">
    <source>
        <dbReference type="PIRSR" id="PIRSR600823-4"/>
    </source>
</evidence>
<evidence type="ECO:0000256" key="10">
    <source>
        <dbReference type="PIRSR" id="PIRSR600823-1"/>
    </source>
</evidence>
<dbReference type="EC" id="1.11.1.7" evidence="4"/>
<evidence type="ECO:0000256" key="9">
    <source>
        <dbReference type="ARBA" id="ARBA00023004"/>
    </source>
</evidence>
<comment type="catalytic activity">
    <reaction evidence="1">
        <text>2 a phenolic donor + H2O2 = 2 a phenolic radical donor + 2 H2O</text>
        <dbReference type="Rhea" id="RHEA:56136"/>
        <dbReference type="ChEBI" id="CHEBI:15377"/>
        <dbReference type="ChEBI" id="CHEBI:16240"/>
        <dbReference type="ChEBI" id="CHEBI:139520"/>
        <dbReference type="ChEBI" id="CHEBI:139521"/>
        <dbReference type="EC" id="1.11.1.7"/>
    </reaction>
</comment>
<dbReference type="InterPro" id="IPR019794">
    <property type="entry name" value="Peroxidases_AS"/>
</dbReference>
<evidence type="ECO:0000313" key="17">
    <source>
        <dbReference type="Proteomes" id="UP000326939"/>
    </source>
</evidence>